<accession>A0A2C9UME5</accession>
<dbReference type="AlphaFoldDB" id="A0A2C9UME5"/>
<reference evidence="1" key="1">
    <citation type="submission" date="2016-02" db="EMBL/GenBank/DDBJ databases">
        <title>WGS assembly of Manihot esculenta.</title>
        <authorList>
            <person name="Bredeson J.V."/>
            <person name="Prochnik S.E."/>
            <person name="Lyons J.B."/>
            <person name="Schmutz J."/>
            <person name="Grimwood J."/>
            <person name="Vrebalov J."/>
            <person name="Bart R.S."/>
            <person name="Amuge T."/>
            <person name="Ferguson M.E."/>
            <person name="Green R."/>
            <person name="Putnam N."/>
            <person name="Stites J."/>
            <person name="Rounsley S."/>
            <person name="Rokhsar D.S."/>
        </authorList>
    </citation>
    <scope>NUCLEOTIDE SEQUENCE [LARGE SCALE GENOMIC DNA]</scope>
    <source>
        <tissue evidence="1">Leaf</tissue>
    </source>
</reference>
<sequence>MLLSLHLRCCCSRFAGIVVLLSLCLHRGRSLSLIIVALSLPAISHVARSLPPSLSLSPFLLFVFP</sequence>
<protein>
    <submittedName>
        <fullName evidence="1">Uncharacterized protein</fullName>
    </submittedName>
</protein>
<organism evidence="1">
    <name type="scientific">Manihot esculenta</name>
    <name type="common">Cassava</name>
    <name type="synonym">Jatropha manihot</name>
    <dbReference type="NCBI Taxonomy" id="3983"/>
    <lineage>
        <taxon>Eukaryota</taxon>
        <taxon>Viridiplantae</taxon>
        <taxon>Streptophyta</taxon>
        <taxon>Embryophyta</taxon>
        <taxon>Tracheophyta</taxon>
        <taxon>Spermatophyta</taxon>
        <taxon>Magnoliopsida</taxon>
        <taxon>eudicotyledons</taxon>
        <taxon>Gunneridae</taxon>
        <taxon>Pentapetalae</taxon>
        <taxon>rosids</taxon>
        <taxon>fabids</taxon>
        <taxon>Malpighiales</taxon>
        <taxon>Euphorbiaceae</taxon>
        <taxon>Crotonoideae</taxon>
        <taxon>Manihoteae</taxon>
        <taxon>Manihot</taxon>
    </lineage>
</organism>
<proteinExistence type="predicted"/>
<name>A0A2C9UME5_MANES</name>
<evidence type="ECO:0000313" key="1">
    <source>
        <dbReference type="EMBL" id="OAY32164.1"/>
    </source>
</evidence>
<gene>
    <name evidence="1" type="ORF">MANES_14G171600</name>
</gene>
<dbReference type="EMBL" id="CM004400">
    <property type="protein sequence ID" value="OAY32164.1"/>
    <property type="molecule type" value="Genomic_DNA"/>
</dbReference>